<dbReference type="EMBL" id="JAVDPW010000010">
    <property type="protein sequence ID" value="MDR6292740.1"/>
    <property type="molecule type" value="Genomic_DNA"/>
</dbReference>
<keyword evidence="3" id="KW-1185">Reference proteome</keyword>
<keyword evidence="1" id="KW-1133">Transmembrane helix</keyword>
<feature type="transmembrane region" description="Helical" evidence="1">
    <location>
        <begin position="55"/>
        <end position="75"/>
    </location>
</feature>
<comment type="caution">
    <text evidence="2">The sequence shown here is derived from an EMBL/GenBank/DDBJ whole genome shotgun (WGS) entry which is preliminary data.</text>
</comment>
<protein>
    <recommendedName>
        <fullName evidence="4">Flagellar motor protein MotA</fullName>
    </recommendedName>
</protein>
<evidence type="ECO:0008006" key="4">
    <source>
        <dbReference type="Google" id="ProtNLM"/>
    </source>
</evidence>
<feature type="transmembrane region" description="Helical" evidence="1">
    <location>
        <begin position="146"/>
        <end position="164"/>
    </location>
</feature>
<evidence type="ECO:0000313" key="3">
    <source>
        <dbReference type="Proteomes" id="UP001262410"/>
    </source>
</evidence>
<feature type="transmembrane region" description="Helical" evidence="1">
    <location>
        <begin position="23"/>
        <end position="49"/>
    </location>
</feature>
<accession>A0ABU1JYW6</accession>
<evidence type="ECO:0000313" key="2">
    <source>
        <dbReference type="EMBL" id="MDR6292740.1"/>
    </source>
</evidence>
<proteinExistence type="predicted"/>
<evidence type="ECO:0000256" key="1">
    <source>
        <dbReference type="SAM" id="Phobius"/>
    </source>
</evidence>
<name>A0ABU1JYW6_9PROT</name>
<keyword evidence="1" id="KW-0812">Transmembrane</keyword>
<gene>
    <name evidence="2" type="ORF">E9232_005285</name>
</gene>
<organism evidence="2 3">
    <name type="scientific">Inquilinus ginsengisoli</name>
    <dbReference type="NCBI Taxonomy" id="363840"/>
    <lineage>
        <taxon>Bacteria</taxon>
        <taxon>Pseudomonadati</taxon>
        <taxon>Pseudomonadota</taxon>
        <taxon>Alphaproteobacteria</taxon>
        <taxon>Rhodospirillales</taxon>
        <taxon>Rhodospirillaceae</taxon>
        <taxon>Inquilinus</taxon>
    </lineage>
</organism>
<keyword evidence="1" id="KW-0472">Membrane</keyword>
<dbReference type="Proteomes" id="UP001262410">
    <property type="component" value="Unassembled WGS sequence"/>
</dbReference>
<reference evidence="2 3" key="1">
    <citation type="submission" date="2023-07" db="EMBL/GenBank/DDBJ databases">
        <title>Sorghum-associated microbial communities from plants grown in Nebraska, USA.</title>
        <authorList>
            <person name="Schachtman D."/>
        </authorList>
    </citation>
    <scope>NUCLEOTIDE SEQUENCE [LARGE SCALE GENOMIC DNA]</scope>
    <source>
        <strain evidence="2 3">584</strain>
    </source>
</reference>
<sequence>MSTTALASRPSSMRTTMSSPRRYVIRMTIFVIVVAIVAALLALGVSSAFMANPALNGVILCTTLFGIVFCFRAVLNLEPDIRWIEAYLAQRNGAGRVQAPQPRLLAPIARVIAEQQGELSLSPLAMRSLVDAIGARLSESREISRYLIGLLIFLGLLGTFWGLLETVRSASGVIAGLNMEATDIGAAFASLKHGLEAPLQGMGTAFSASLFGLSGSLALGFLELQASQAQNRFYNELEDWLSANTRLSAGPRDGGGGEFEMTESVLPAYIQSVVAQTAENLDALRRLTVQADEERRGQGGALGAVAGQLAAIDDHLQGQQALTARLAETQATTALVLTRLASTLESDRFGMDEPTRQHIRSLDTTVRRLIEEMSTGRIQLSGEIRGEIKLLARTIAALAEGPEGR</sequence>
<feature type="transmembrane region" description="Helical" evidence="1">
    <location>
        <begin position="201"/>
        <end position="222"/>
    </location>
</feature>
<dbReference type="RefSeq" id="WP_309799107.1">
    <property type="nucleotide sequence ID" value="NZ_JAVDPW010000010.1"/>
</dbReference>